<evidence type="ECO:0000256" key="1">
    <source>
        <dbReference type="SAM" id="MobiDB-lite"/>
    </source>
</evidence>
<accession>A0A7J6MYN6</accession>
<proteinExistence type="predicted"/>
<dbReference type="EMBL" id="JABANN010000007">
    <property type="protein sequence ID" value="KAF4675981.1"/>
    <property type="molecule type" value="Genomic_DNA"/>
</dbReference>
<dbReference type="AlphaFoldDB" id="A0A7J6MYN6"/>
<reference evidence="2 3" key="1">
    <citation type="submission" date="2020-04" db="EMBL/GenBank/DDBJ databases">
        <title>Perkinsus olseni comparative genomics.</title>
        <authorList>
            <person name="Bogema D.R."/>
        </authorList>
    </citation>
    <scope>NUCLEOTIDE SEQUENCE [LARGE SCALE GENOMIC DNA]</scope>
    <source>
        <strain evidence="2">ATCC PRA-31</strain>
    </source>
</reference>
<feature type="region of interest" description="Disordered" evidence="1">
    <location>
        <begin position="105"/>
        <end position="155"/>
    </location>
</feature>
<evidence type="ECO:0000313" key="2">
    <source>
        <dbReference type="EMBL" id="KAF4675981.1"/>
    </source>
</evidence>
<protein>
    <submittedName>
        <fullName evidence="2">Uncharacterized protein</fullName>
    </submittedName>
</protein>
<organism evidence="2 3">
    <name type="scientific">Perkinsus olseni</name>
    <name type="common">Perkinsus atlanticus</name>
    <dbReference type="NCBI Taxonomy" id="32597"/>
    <lineage>
        <taxon>Eukaryota</taxon>
        <taxon>Sar</taxon>
        <taxon>Alveolata</taxon>
        <taxon>Perkinsozoa</taxon>
        <taxon>Perkinsea</taxon>
        <taxon>Perkinsida</taxon>
        <taxon>Perkinsidae</taxon>
        <taxon>Perkinsus</taxon>
    </lineage>
</organism>
<name>A0A7J6MYN6_PEROL</name>
<evidence type="ECO:0000313" key="3">
    <source>
        <dbReference type="Proteomes" id="UP000572268"/>
    </source>
</evidence>
<comment type="caution">
    <text evidence="2">The sequence shown here is derived from an EMBL/GenBank/DDBJ whole genome shotgun (WGS) entry which is preliminary data.</text>
</comment>
<dbReference type="Proteomes" id="UP000572268">
    <property type="component" value="Unassembled WGS sequence"/>
</dbReference>
<gene>
    <name evidence="2" type="ORF">FOL46_008592</name>
</gene>
<sequence>MTVDGPSAVNVSEKGSVPPRGIPLRKQVRWCETRFAENTRKSATDLALPDRERAMYCCEYGGFLLSGYGVHASVKEALKWLRIATGLGDLEAAALVQTFSCYDDLDSESDSESTTSSSGSDDDDDSSSSSETELGKLDEDDDLHNADSYASSSSTNGITRFHETASLSFMNSIRLAQTVFADPRRRLQPLQFHSFKAMAAAQSLNLMSYQLLRANYWARHELYRLTWTMLRQNRRQSLLPFDDFMGGATHAYRFIHDQILQSGLDSRGRYWSQSSQALKEVLSNQLFQTLADAADSSKHDGFLMDQHSELKDIEAYMYGLNLPDRFPRRLKSDRRPDEDTDLVLREDAVDAARPTDVTLTVGVKYLILHDSQRGLKRRVDTMVFRAPWNDRDGVGDWTVVEIC</sequence>